<dbReference type="AlphaFoldDB" id="A0A806X6Z0"/>
<feature type="domain" description="N-acetyltransferase" evidence="3">
    <location>
        <begin position="10"/>
        <end position="159"/>
    </location>
</feature>
<gene>
    <name evidence="4" type="ORF">AO703_03025</name>
</gene>
<proteinExistence type="predicted"/>
<sequence length="182" mass="19766">MKNQTIALNLTIRPASDADIVQLPAIERSAARRFRTVAGLAWLADSEGIDIDAHRQAAAAGDSWVAAVGGVPVGFILAEPQSTALFIREISVHLAWQGRGIGRALLAFIADEARARGCTALTLTTFRDPSWNAPLYARLGFCELDETEMTPALRQKLAEEAAHGLARESRCAMRLMLNRRAD</sequence>
<dbReference type="Gene3D" id="3.40.630.30">
    <property type="match status" value="1"/>
</dbReference>
<dbReference type="CDD" id="cd04301">
    <property type="entry name" value="NAT_SF"/>
    <property type="match status" value="1"/>
</dbReference>
<organism evidence="4 5">
    <name type="scientific">[Enterobacter] lignolyticus</name>
    <dbReference type="NCBI Taxonomy" id="1334193"/>
    <lineage>
        <taxon>Bacteria</taxon>
        <taxon>Pseudomonadati</taxon>
        <taxon>Pseudomonadota</taxon>
        <taxon>Gammaproteobacteria</taxon>
        <taxon>Enterobacterales</taxon>
        <taxon>Enterobacteriaceae</taxon>
        <taxon>Pluralibacter</taxon>
    </lineage>
</organism>
<keyword evidence="1 4" id="KW-0808">Transferase</keyword>
<evidence type="ECO:0000313" key="5">
    <source>
        <dbReference type="Proteomes" id="UP000069162"/>
    </source>
</evidence>
<dbReference type="OrthoDB" id="572496at2"/>
<dbReference type="InterPro" id="IPR000182">
    <property type="entry name" value="GNAT_dom"/>
</dbReference>
<evidence type="ECO:0000313" key="4">
    <source>
        <dbReference type="EMBL" id="ALR75313.1"/>
    </source>
</evidence>
<evidence type="ECO:0000256" key="1">
    <source>
        <dbReference type="ARBA" id="ARBA00022679"/>
    </source>
</evidence>
<reference evidence="5" key="1">
    <citation type="submission" date="2015-10" db="EMBL/GenBank/DDBJ databases">
        <title>Complete Genome Sequencing of Klebsiella sp. strain G5.</title>
        <authorList>
            <person name="Chan K.-G."/>
            <person name="Chen J.-W."/>
        </authorList>
    </citation>
    <scope>NUCLEOTIDE SEQUENCE [LARGE SCALE GENOMIC DNA]</scope>
    <source>
        <strain evidence="5">G5</strain>
    </source>
</reference>
<protein>
    <submittedName>
        <fullName evidence="4">GCN5 family acetyltransferase</fullName>
    </submittedName>
</protein>
<dbReference type="InterPro" id="IPR016181">
    <property type="entry name" value="Acyl_CoA_acyltransferase"/>
</dbReference>
<name>A0A806X6Z0_9ENTR</name>
<keyword evidence="2" id="KW-0012">Acyltransferase</keyword>
<dbReference type="PROSITE" id="PS51186">
    <property type="entry name" value="GNAT"/>
    <property type="match status" value="1"/>
</dbReference>
<dbReference type="InterPro" id="IPR050832">
    <property type="entry name" value="Bact_Acetyltransf"/>
</dbReference>
<dbReference type="RefSeq" id="WP_062740286.1">
    <property type="nucleotide sequence ID" value="NZ_CP012871.1"/>
</dbReference>
<dbReference type="KEGG" id="kle:AO703_03025"/>
<dbReference type="EMBL" id="CP012871">
    <property type="protein sequence ID" value="ALR75313.1"/>
    <property type="molecule type" value="Genomic_DNA"/>
</dbReference>
<dbReference type="SUPFAM" id="SSF55729">
    <property type="entry name" value="Acyl-CoA N-acyltransferases (Nat)"/>
    <property type="match status" value="1"/>
</dbReference>
<accession>A0A806X6Z0</accession>
<evidence type="ECO:0000256" key="2">
    <source>
        <dbReference type="ARBA" id="ARBA00023315"/>
    </source>
</evidence>
<dbReference type="Pfam" id="PF00583">
    <property type="entry name" value="Acetyltransf_1"/>
    <property type="match status" value="1"/>
</dbReference>
<evidence type="ECO:0000259" key="3">
    <source>
        <dbReference type="PROSITE" id="PS51186"/>
    </source>
</evidence>
<dbReference type="Proteomes" id="UP000069162">
    <property type="component" value="Chromosome"/>
</dbReference>
<dbReference type="PANTHER" id="PTHR43877">
    <property type="entry name" value="AMINOALKYLPHOSPHONATE N-ACETYLTRANSFERASE-RELATED-RELATED"/>
    <property type="match status" value="1"/>
</dbReference>
<dbReference type="GO" id="GO:0016747">
    <property type="term" value="F:acyltransferase activity, transferring groups other than amino-acyl groups"/>
    <property type="evidence" value="ECO:0007669"/>
    <property type="project" value="InterPro"/>
</dbReference>